<evidence type="ECO:0000256" key="10">
    <source>
        <dbReference type="ARBA" id="ARBA00023303"/>
    </source>
</evidence>
<evidence type="ECO:0000256" key="1">
    <source>
        <dbReference type="ARBA" id="ARBA00004141"/>
    </source>
</evidence>
<keyword evidence="10 11" id="KW-0407">Ion channel</keyword>
<gene>
    <name evidence="13" type="ORF">P879_05776</name>
</gene>
<keyword evidence="9 11" id="KW-0739">Sodium transport</keyword>
<keyword evidence="5 12" id="KW-1133">Transmembrane helix</keyword>
<reference evidence="13 14" key="1">
    <citation type="submission" date="2019-07" db="EMBL/GenBank/DDBJ databases">
        <title>Annotation for the trematode Paragonimus westermani.</title>
        <authorList>
            <person name="Choi Y.-J."/>
        </authorList>
    </citation>
    <scope>NUCLEOTIDE SEQUENCE [LARGE SCALE GENOMIC DNA]</scope>
    <source>
        <strain evidence="13">180907_Pwestermani</strain>
    </source>
</reference>
<evidence type="ECO:0000256" key="6">
    <source>
        <dbReference type="ARBA" id="ARBA00023053"/>
    </source>
</evidence>
<evidence type="ECO:0000256" key="11">
    <source>
        <dbReference type="RuleBase" id="RU000679"/>
    </source>
</evidence>
<dbReference type="GO" id="GO:0015280">
    <property type="term" value="F:ligand-gated sodium channel activity"/>
    <property type="evidence" value="ECO:0007669"/>
    <property type="project" value="TreeGrafter"/>
</dbReference>
<evidence type="ECO:0000256" key="2">
    <source>
        <dbReference type="ARBA" id="ARBA00022448"/>
    </source>
</evidence>
<protein>
    <submittedName>
        <fullName evidence="13">Uncharacterized protein</fullName>
    </submittedName>
</protein>
<dbReference type="PANTHER" id="PTHR11690">
    <property type="entry name" value="AMILORIDE-SENSITIVE SODIUM CHANNEL-RELATED"/>
    <property type="match status" value="1"/>
</dbReference>
<dbReference type="AlphaFoldDB" id="A0A8T0D421"/>
<feature type="transmembrane region" description="Helical" evidence="12">
    <location>
        <begin position="41"/>
        <end position="61"/>
    </location>
</feature>
<feature type="non-terminal residue" evidence="13">
    <location>
        <position position="1"/>
    </location>
</feature>
<evidence type="ECO:0000256" key="5">
    <source>
        <dbReference type="ARBA" id="ARBA00022989"/>
    </source>
</evidence>
<dbReference type="PANTHER" id="PTHR11690:SF300">
    <property type="entry name" value="PICKPOCKET PROTEIN 19"/>
    <property type="match status" value="1"/>
</dbReference>
<comment type="caution">
    <text evidence="13">The sequence shown here is derived from an EMBL/GenBank/DDBJ whole genome shotgun (WGS) entry which is preliminary data.</text>
</comment>
<evidence type="ECO:0000256" key="8">
    <source>
        <dbReference type="ARBA" id="ARBA00023136"/>
    </source>
</evidence>
<keyword evidence="14" id="KW-1185">Reference proteome</keyword>
<evidence type="ECO:0000256" key="3">
    <source>
        <dbReference type="ARBA" id="ARBA00022461"/>
    </source>
</evidence>
<dbReference type="Pfam" id="PF00858">
    <property type="entry name" value="ASC"/>
    <property type="match status" value="1"/>
</dbReference>
<evidence type="ECO:0000256" key="12">
    <source>
        <dbReference type="SAM" id="Phobius"/>
    </source>
</evidence>
<comment type="similarity">
    <text evidence="11">Belongs to the amiloride-sensitive sodium channel (TC 1.A.6) family.</text>
</comment>
<keyword evidence="7 11" id="KW-0406">Ion transport</keyword>
<dbReference type="OrthoDB" id="6021021at2759"/>
<dbReference type="Gene3D" id="2.60.470.10">
    <property type="entry name" value="Acid-sensing ion channels like domains"/>
    <property type="match status" value="1"/>
</dbReference>
<keyword evidence="6" id="KW-0915">Sodium</keyword>
<comment type="subcellular location">
    <subcellularLocation>
        <location evidence="1">Membrane</location>
        <topology evidence="1">Multi-pass membrane protein</topology>
    </subcellularLocation>
</comment>
<dbReference type="EMBL" id="JTDF01018704">
    <property type="protein sequence ID" value="KAF8562613.1"/>
    <property type="molecule type" value="Genomic_DNA"/>
</dbReference>
<evidence type="ECO:0000256" key="9">
    <source>
        <dbReference type="ARBA" id="ARBA00023201"/>
    </source>
</evidence>
<proteinExistence type="inferred from homology"/>
<evidence type="ECO:0000313" key="14">
    <source>
        <dbReference type="Proteomes" id="UP000699462"/>
    </source>
</evidence>
<name>A0A8T0D421_9TREM</name>
<sequence>KRPAHNVWLNLDNQYYENIVAICQVTNGFIQKLICNFCRGFYLVVCLAIASLTTYRVHLWLTQYTKMASKMMISAYDEHQRDLPFPLVTICNINPARGHELYNPQTSNPVNRGLDYEMFSDAYQGRVMENAPRNRLRIPIYQIVDRASHRLTDMLKGCFMGQRRCSANNFTKSILPTGPCYTFNGQTDDLDEIQLILDPQSYDYMIPNQGFIGFRVLLHGRGDPLWATIPGAVYAGPTFHTMLRVVGLKKVYKQHCVPQTQWARCMHQCMQDMLHNRCRCYMADCTLLNMMHCGIKMSSMIENLPPSQCKCQNPCDIITYSIESIIQALKAPLFAHTSSFFATGEFASNSDHHQPAQNVDPFLYTAQGSSSDSHVEAKHPFNNRLETYRQEIWEGSLIQLWAFLRESNRTAFEQLRQLSRLLQSLNMDLQTVERAVTSVQFTQGTRENNLSPFMWDVKSSSMPLKVTESKQTSGDLCIDGEEHARMLARVRRLGEEFVRLFRQSILFRDVSKVPGEDFHIHLVRLFFLRMRNEFDRLASQLQHNDLFSDVTMLDLQRKTHQCEQTAAAKMQSPKLAKNRSDWIGTYADPSRIQLTVESSEDIASLQAVLLATDSQFKQLRTAFTKLTAENRELIETVSVERLPHSPTLKVDQSLVTLTIQLTRDKNRLVRLESVQTIFNPIAELIDLIVSGLLLAFLVVCLLDLCCSRRRACETRLHGSSSTVLAVDGLHEENSKLKSCSHGSTCHTTAPLVDLGEVVFGQPVASLSSFSPSATQTRSMPKYPTEQSNTTRLCSYCPMFTGSDWSTVGRRSIASQASCVYPHIFHSNPSIFKRFHFSRYMKTSCPTHCFADKIQNTSSLPQYYLVPRLFLRHRYRGQYILIVTNLLVYCSQ</sequence>
<dbReference type="Proteomes" id="UP000699462">
    <property type="component" value="Unassembled WGS sequence"/>
</dbReference>
<evidence type="ECO:0000256" key="4">
    <source>
        <dbReference type="ARBA" id="ARBA00022692"/>
    </source>
</evidence>
<organism evidence="13 14">
    <name type="scientific">Paragonimus westermani</name>
    <dbReference type="NCBI Taxonomy" id="34504"/>
    <lineage>
        <taxon>Eukaryota</taxon>
        <taxon>Metazoa</taxon>
        <taxon>Spiralia</taxon>
        <taxon>Lophotrochozoa</taxon>
        <taxon>Platyhelminthes</taxon>
        <taxon>Trematoda</taxon>
        <taxon>Digenea</taxon>
        <taxon>Plagiorchiida</taxon>
        <taxon>Troglotremata</taxon>
        <taxon>Troglotrematidae</taxon>
        <taxon>Paragonimus</taxon>
    </lineage>
</organism>
<dbReference type="GO" id="GO:0005886">
    <property type="term" value="C:plasma membrane"/>
    <property type="evidence" value="ECO:0007669"/>
    <property type="project" value="TreeGrafter"/>
</dbReference>
<keyword evidence="8 12" id="KW-0472">Membrane</keyword>
<dbReference type="InterPro" id="IPR001873">
    <property type="entry name" value="ENaC"/>
</dbReference>
<keyword evidence="4 11" id="KW-0812">Transmembrane</keyword>
<evidence type="ECO:0000313" key="13">
    <source>
        <dbReference type="EMBL" id="KAF8562613.1"/>
    </source>
</evidence>
<accession>A0A8T0D421</accession>
<evidence type="ECO:0000256" key="7">
    <source>
        <dbReference type="ARBA" id="ARBA00023065"/>
    </source>
</evidence>
<keyword evidence="3 11" id="KW-0894">Sodium channel</keyword>
<keyword evidence="2 11" id="KW-0813">Transport</keyword>